<dbReference type="GO" id="GO:0047343">
    <property type="term" value="F:glucose-1-phosphate cytidylyltransferase activity"/>
    <property type="evidence" value="ECO:0007669"/>
    <property type="project" value="InterPro"/>
</dbReference>
<dbReference type="AlphaFoldDB" id="A0A1F4U429"/>
<keyword evidence="2" id="KW-0808">Transferase</keyword>
<dbReference type="Proteomes" id="UP000179242">
    <property type="component" value="Unassembled WGS sequence"/>
</dbReference>
<dbReference type="PANTHER" id="PTHR47183:SF2">
    <property type="entry name" value="GLUCOSE-1-PHOSPHATE CYTIDYLYLTRANSFERASE-RELATED"/>
    <property type="match status" value="1"/>
</dbReference>
<dbReference type="InterPro" id="IPR046981">
    <property type="entry name" value="G1P_cyt_trans"/>
</dbReference>
<gene>
    <name evidence="2" type="ORF">A2438_07835</name>
</gene>
<reference evidence="2 3" key="1">
    <citation type="journal article" date="2016" name="Nat. Commun.">
        <title>Thousands of microbial genomes shed light on interconnected biogeochemical processes in an aquifer system.</title>
        <authorList>
            <person name="Anantharaman K."/>
            <person name="Brown C.T."/>
            <person name="Hug L.A."/>
            <person name="Sharon I."/>
            <person name="Castelle C.J."/>
            <person name="Probst A.J."/>
            <person name="Thomas B.C."/>
            <person name="Singh A."/>
            <person name="Wilkins M.J."/>
            <person name="Karaoz U."/>
            <person name="Brodie E.L."/>
            <person name="Williams K.H."/>
            <person name="Hubbard S.S."/>
            <person name="Banfield J.F."/>
        </authorList>
    </citation>
    <scope>NUCLEOTIDE SEQUENCE [LARGE SCALE GENOMIC DNA]</scope>
</reference>
<comment type="caution">
    <text evidence="2">The sequence shown here is derived from an EMBL/GenBank/DDBJ whole genome shotgun (WGS) entry which is preliminary data.</text>
</comment>
<accession>A0A1F4U429</accession>
<evidence type="ECO:0000313" key="3">
    <source>
        <dbReference type="Proteomes" id="UP000179242"/>
    </source>
</evidence>
<feature type="domain" description="Nucleotidyl transferase" evidence="1">
    <location>
        <begin position="5"/>
        <end position="236"/>
    </location>
</feature>
<dbReference type="InterPro" id="IPR029044">
    <property type="entry name" value="Nucleotide-diphossugar_trans"/>
</dbReference>
<name>A0A1F4U429_UNCSA</name>
<evidence type="ECO:0000259" key="1">
    <source>
        <dbReference type="Pfam" id="PF00483"/>
    </source>
</evidence>
<organism evidence="2 3">
    <name type="scientific">candidate division WOR-1 bacterium RIFOXYC2_FULL_46_14</name>
    <dbReference type="NCBI Taxonomy" id="1802587"/>
    <lineage>
        <taxon>Bacteria</taxon>
        <taxon>Bacillati</taxon>
        <taxon>Saganbacteria</taxon>
    </lineage>
</organism>
<dbReference type="CDD" id="cd02524">
    <property type="entry name" value="G1P_cytidylyltransferase"/>
    <property type="match status" value="1"/>
</dbReference>
<dbReference type="InterPro" id="IPR005835">
    <property type="entry name" value="NTP_transferase_dom"/>
</dbReference>
<dbReference type="GO" id="GO:0009243">
    <property type="term" value="P:O antigen biosynthetic process"/>
    <property type="evidence" value="ECO:0007669"/>
    <property type="project" value="InterPro"/>
</dbReference>
<dbReference type="Pfam" id="PF00483">
    <property type="entry name" value="NTP_transferase"/>
    <property type="match status" value="1"/>
</dbReference>
<dbReference type="NCBIfam" id="TIGR02623">
    <property type="entry name" value="G1P_cyt_trans"/>
    <property type="match status" value="1"/>
</dbReference>
<sequence>MSRPKVVILCGGKGTRLREETEIKPKPLVEIGGRPILWHIMKIYAHFGYNDFILCLGYKGQMIKEYFYNYHILMNDFTINLDGKRDMILHNFSDEINWKITLVDTGLDSLKGARIKKIEKYIDGDNFLLTYGDGVANVNIAELIDFHNKHGKVGTLTGVRPPSRFGDLIIDNGRVTNFTEKPQASAGMINGGFFVLNRKLFEYLSADKECDFELGALERLAEAGELMVYPHKGSWECMDTFRETKHLDELWNQNKAFWKVWK</sequence>
<dbReference type="SUPFAM" id="SSF53448">
    <property type="entry name" value="Nucleotide-diphospho-sugar transferases"/>
    <property type="match status" value="1"/>
</dbReference>
<proteinExistence type="predicted"/>
<dbReference type="InterPro" id="IPR013446">
    <property type="entry name" value="G1P_cyt_trans-like"/>
</dbReference>
<dbReference type="EMBL" id="MEUJ01000008">
    <property type="protein sequence ID" value="OGC39617.1"/>
    <property type="molecule type" value="Genomic_DNA"/>
</dbReference>
<keyword evidence="2" id="KW-0548">Nucleotidyltransferase</keyword>
<dbReference type="PANTHER" id="PTHR47183">
    <property type="entry name" value="GLUCOSE-1-PHOSPHATE CYTIDYLYLTRANSFERASE-RELATED"/>
    <property type="match status" value="1"/>
</dbReference>
<protein>
    <submittedName>
        <fullName evidence="2">Glucose-1-phosphate cytidylyltransferase</fullName>
    </submittedName>
</protein>
<dbReference type="Gene3D" id="3.90.550.10">
    <property type="entry name" value="Spore Coat Polysaccharide Biosynthesis Protein SpsA, Chain A"/>
    <property type="match status" value="1"/>
</dbReference>
<evidence type="ECO:0000313" key="2">
    <source>
        <dbReference type="EMBL" id="OGC39617.1"/>
    </source>
</evidence>